<dbReference type="EMBL" id="LNYW01000043">
    <property type="protein sequence ID" value="KTD60725.1"/>
    <property type="molecule type" value="Genomic_DNA"/>
</dbReference>
<dbReference type="AlphaFoldDB" id="A0A0W0YV08"/>
<feature type="transmembrane region" description="Helical" evidence="1">
    <location>
        <begin position="169"/>
        <end position="188"/>
    </location>
</feature>
<keyword evidence="1" id="KW-0812">Transmembrane</keyword>
<evidence type="ECO:0000313" key="3">
    <source>
        <dbReference type="Proteomes" id="UP000054600"/>
    </source>
</evidence>
<feature type="transmembrane region" description="Helical" evidence="1">
    <location>
        <begin position="284"/>
        <end position="303"/>
    </location>
</feature>
<dbReference type="PATRIC" id="fig|1122169.6.peg.1663"/>
<keyword evidence="1" id="KW-0472">Membrane</keyword>
<reference evidence="2 3" key="1">
    <citation type="submission" date="2015-11" db="EMBL/GenBank/DDBJ databases">
        <title>Genomic analysis of 38 Legionella species identifies large and diverse effector repertoires.</title>
        <authorList>
            <person name="Burstein D."/>
            <person name="Amaro F."/>
            <person name="Zusman T."/>
            <person name="Lifshitz Z."/>
            <person name="Cohen O."/>
            <person name="Gilbert J.A."/>
            <person name="Pupko T."/>
            <person name="Shuman H.A."/>
            <person name="Segal G."/>
        </authorList>
    </citation>
    <scope>NUCLEOTIDE SEQUENCE [LARGE SCALE GENOMIC DNA]</scope>
    <source>
        <strain evidence="2 3">ATCC 49655</strain>
    </source>
</reference>
<protein>
    <recommendedName>
        <fullName evidence="4">Glycosyltransferase RgtA/B/C/D-like domain-containing protein</fullName>
    </recommendedName>
</protein>
<keyword evidence="3" id="KW-1185">Reference proteome</keyword>
<feature type="transmembrane region" description="Helical" evidence="1">
    <location>
        <begin position="309"/>
        <end position="329"/>
    </location>
</feature>
<dbReference type="STRING" id="1122169.Lsha_1442"/>
<proteinExistence type="predicted"/>
<comment type="caution">
    <text evidence="2">The sequence shown here is derived from an EMBL/GenBank/DDBJ whole genome shotgun (WGS) entry which is preliminary data.</text>
</comment>
<dbReference type="Proteomes" id="UP000054600">
    <property type="component" value="Unassembled WGS sequence"/>
</dbReference>
<evidence type="ECO:0000256" key="1">
    <source>
        <dbReference type="SAM" id="Phobius"/>
    </source>
</evidence>
<feature type="transmembrane region" description="Helical" evidence="1">
    <location>
        <begin position="86"/>
        <end position="104"/>
    </location>
</feature>
<sequence>MIFFLCPLVLICCIFLRLIPRIIWKDFNGTDIYFHLYYIDLLKKNNNRLPKHEKRVYGSNECTYPFFYHWLLSFFPNSFISFWDRFSGFVFDLLNGLLVVTVLYHMHLISFNDALLVLSAYILAPGLTFSFIGPRPFSLTPRNFSQFVFLLSCFFLIISLSNSLEISDFNYVAFSVASILFSILLLSSKFGTQVLVSLLLAGIFDFKIALCIVLSAFFALFFHRSFFIHQIKAHVLHLDWYLKYNYPFVSHRSNFSILINFIKSRNLRGVFYEVVFFNQLFTSILRHPTYFLALVLGIAGYMHETLEGYQYYLLIILTVLFVPFIVTNFGKARVLGEAERYIEFAYPLQIILFFSVIPQAYTSTLISFILIYNVIWFLYNLYQLKHQYAARYSFSNLFSHLDRKDINLFCLNNNESWIFLKNTKANIIGFLVNVSMQGQYRIFFEKLFDKYPMVNPKYLPELCLQYNVTHILQNKQSKSGDVYEGAISALGKYVKIFEDTQYILYAHKPEL</sequence>
<dbReference type="eggNOG" id="ENOG503489N">
    <property type="taxonomic scope" value="Bacteria"/>
</dbReference>
<name>A0A0W0YV08_9GAMM</name>
<feature type="transmembrane region" description="Helical" evidence="1">
    <location>
        <begin position="144"/>
        <end position="162"/>
    </location>
</feature>
<feature type="transmembrane region" description="Helical" evidence="1">
    <location>
        <begin position="111"/>
        <end position="132"/>
    </location>
</feature>
<organism evidence="2 3">
    <name type="scientific">Legionella shakespearei DSM 23087</name>
    <dbReference type="NCBI Taxonomy" id="1122169"/>
    <lineage>
        <taxon>Bacteria</taxon>
        <taxon>Pseudomonadati</taxon>
        <taxon>Pseudomonadota</taxon>
        <taxon>Gammaproteobacteria</taxon>
        <taxon>Legionellales</taxon>
        <taxon>Legionellaceae</taxon>
        <taxon>Legionella</taxon>
    </lineage>
</organism>
<accession>A0A0W0YV08</accession>
<gene>
    <name evidence="2" type="ORF">Lsha_1442</name>
</gene>
<evidence type="ECO:0008006" key="4">
    <source>
        <dbReference type="Google" id="ProtNLM"/>
    </source>
</evidence>
<evidence type="ECO:0000313" key="2">
    <source>
        <dbReference type="EMBL" id="KTD60725.1"/>
    </source>
</evidence>
<feature type="transmembrane region" description="Helical" evidence="1">
    <location>
        <begin position="194"/>
        <end position="222"/>
    </location>
</feature>
<keyword evidence="1" id="KW-1133">Transmembrane helix</keyword>